<gene>
    <name evidence="2" type="ORF">IWX46DRAFT_665647</name>
</gene>
<feature type="compositionally biased region" description="Basic and acidic residues" evidence="1">
    <location>
        <begin position="47"/>
        <end position="66"/>
    </location>
</feature>
<feature type="region of interest" description="Disordered" evidence="1">
    <location>
        <begin position="517"/>
        <end position="562"/>
    </location>
</feature>
<feature type="compositionally biased region" description="Basic and acidic residues" evidence="1">
    <location>
        <begin position="304"/>
        <end position="314"/>
    </location>
</feature>
<organism evidence="2 3">
    <name type="scientific">Phyllosticta citricarpa</name>
    <dbReference type="NCBI Taxonomy" id="55181"/>
    <lineage>
        <taxon>Eukaryota</taxon>
        <taxon>Fungi</taxon>
        <taxon>Dikarya</taxon>
        <taxon>Ascomycota</taxon>
        <taxon>Pezizomycotina</taxon>
        <taxon>Dothideomycetes</taxon>
        <taxon>Dothideomycetes incertae sedis</taxon>
        <taxon>Botryosphaeriales</taxon>
        <taxon>Phyllostictaceae</taxon>
        <taxon>Phyllosticta</taxon>
    </lineage>
</organism>
<sequence>MASASSRGGDMTSTSNALPNELMPNNDGSASSPEPSEKSPPASPIFQDKDDRGFSEERSSAPKELAEDAGGSEYRESADEHSEHSNSEEEHSDWESESRVATSKNRTRIKYGPDHNAGLPVTGASHQSTAGQSDGHLDGLSVAGSSTQNAADRNDGQNDEEEILLGRDTPQHVRCLPWRTKSRIPKRTLITWDVEMYTHSLLSLLWVMETYDYPIPWPELAAIVNPGATGEAFKQAMVKLRNRRLTEGLKVPPPRPSKDHPRHQCKLELAEMMRAAGMNPDPTIPEYGSGVLRTTDNPYVAELRESTSHTDARRPAQRSNRKMSSPTSRLSQCDSEYESLVLEDSQDFSVIHSRSPTSTPQSSHPAITTSPERRLIFVAHIGPEKCIATSNRPEQKLVSDVANNVVKGRFAKPSGHNLIFFLDTVPSQLSTEDLESFPEKLSPETTMARPKKGSTKKAQQKRKRSVTSSGSPLQSPTSPLTSPGPLITFDLHHTKRSKQHEGKADAGPSCLFPEQRELASDPHKKHSKLNEGNADAGQDYPVPEPREPVPGTKTSYSRKRKVDDTDLGEIDPAAEAEEMFNRAYATPMDMSFRPPPFVDLSDLGMSSRQNLNIGLSYSPTRQPHGHMDSSFDSNMMKASSKQSMASMSELDMDMNLDMNASADTGIEIGMGMGMSSASFNYADQLGRHQDAGYRFGYEGPFMGACSNLDLTLDSVTSEQEMALLSSTSEWRSSASAFDGCPTERRLGGLPPFPCDSDHAHLDQHGQAFKYEHLRHKDRGMLNDNTLKEPAFDPNAYADEEFARIDWRDNSEQPDS</sequence>
<proteinExistence type="predicted"/>
<comment type="caution">
    <text evidence="2">The sequence shown here is derived from an EMBL/GenBank/DDBJ whole genome shotgun (WGS) entry which is preliminary data.</text>
</comment>
<accession>A0ABR1LMV6</accession>
<feature type="region of interest" description="Disordered" evidence="1">
    <location>
        <begin position="1"/>
        <end position="158"/>
    </location>
</feature>
<dbReference type="Proteomes" id="UP001365128">
    <property type="component" value="Unassembled WGS sequence"/>
</dbReference>
<feature type="compositionally biased region" description="Basic residues" evidence="1">
    <location>
        <begin position="449"/>
        <end position="465"/>
    </location>
</feature>
<feature type="compositionally biased region" description="Low complexity" evidence="1">
    <location>
        <begin position="467"/>
        <end position="486"/>
    </location>
</feature>
<feature type="region of interest" description="Disordered" evidence="1">
    <location>
        <begin position="433"/>
        <end position="488"/>
    </location>
</feature>
<reference evidence="2 3" key="1">
    <citation type="submission" date="2024-04" db="EMBL/GenBank/DDBJ databases">
        <title>Phyllosticta paracitricarpa is synonymous to the EU quarantine fungus P. citricarpa based on phylogenomic analyses.</title>
        <authorList>
            <consortium name="Lawrence Berkeley National Laboratory"/>
            <person name="Van Ingen-Buijs V.A."/>
            <person name="Van Westerhoven A.C."/>
            <person name="Haridas S."/>
            <person name="Skiadas P."/>
            <person name="Martin F."/>
            <person name="Groenewald J.Z."/>
            <person name="Crous P.W."/>
            <person name="Seidl M.F."/>
        </authorList>
    </citation>
    <scope>NUCLEOTIDE SEQUENCE [LARGE SCALE GENOMIC DNA]</scope>
    <source>
        <strain evidence="2 3">CBS 122670</strain>
    </source>
</reference>
<feature type="compositionally biased region" description="Polar residues" evidence="1">
    <location>
        <begin position="1"/>
        <end position="18"/>
    </location>
</feature>
<feature type="compositionally biased region" description="Polar residues" evidence="1">
    <location>
        <begin position="322"/>
        <end position="334"/>
    </location>
</feature>
<evidence type="ECO:0000256" key="1">
    <source>
        <dbReference type="SAM" id="MobiDB-lite"/>
    </source>
</evidence>
<evidence type="ECO:0000313" key="2">
    <source>
        <dbReference type="EMBL" id="KAK7536532.1"/>
    </source>
</evidence>
<feature type="region of interest" description="Disordered" evidence="1">
    <location>
        <begin position="351"/>
        <end position="370"/>
    </location>
</feature>
<name>A0ABR1LMV6_9PEZI</name>
<keyword evidence="3" id="KW-1185">Reference proteome</keyword>
<dbReference type="EMBL" id="JBBPDW010000036">
    <property type="protein sequence ID" value="KAK7536532.1"/>
    <property type="molecule type" value="Genomic_DNA"/>
</dbReference>
<protein>
    <submittedName>
        <fullName evidence="2">Uncharacterized protein</fullName>
    </submittedName>
</protein>
<evidence type="ECO:0000313" key="3">
    <source>
        <dbReference type="Proteomes" id="UP001365128"/>
    </source>
</evidence>
<feature type="compositionally biased region" description="Basic and acidic residues" evidence="1">
    <location>
        <begin position="73"/>
        <end position="98"/>
    </location>
</feature>
<feature type="compositionally biased region" description="Polar residues" evidence="1">
    <location>
        <begin position="352"/>
        <end position="370"/>
    </location>
</feature>
<feature type="region of interest" description="Disordered" evidence="1">
    <location>
        <begin position="304"/>
        <end position="335"/>
    </location>
</feature>